<name>A0AA36G1A3_9BILA</name>
<evidence type="ECO:0000256" key="1">
    <source>
        <dbReference type="ARBA" id="ARBA00004613"/>
    </source>
</evidence>
<feature type="chain" id="PRO_5041223985" description="Transthyretin-like family protein" evidence="5">
    <location>
        <begin position="20"/>
        <end position="135"/>
    </location>
</feature>
<dbReference type="Gene3D" id="2.60.40.3330">
    <property type="match status" value="1"/>
</dbReference>
<dbReference type="EMBL" id="CATQJA010002631">
    <property type="protein sequence ID" value="CAJ0574605.1"/>
    <property type="molecule type" value="Genomic_DNA"/>
</dbReference>
<comment type="subcellular location">
    <subcellularLocation>
        <location evidence="1">Secreted</location>
    </subcellularLocation>
</comment>
<proteinExistence type="inferred from homology"/>
<gene>
    <name evidence="6" type="ORF">MSPICULIGERA_LOCUS12937</name>
</gene>
<feature type="non-terminal residue" evidence="6">
    <location>
        <position position="135"/>
    </location>
</feature>
<dbReference type="Proteomes" id="UP001177023">
    <property type="component" value="Unassembled WGS sequence"/>
</dbReference>
<protein>
    <recommendedName>
        <fullName evidence="8">Transthyretin-like family protein</fullName>
    </recommendedName>
</protein>
<keyword evidence="3" id="KW-0964">Secreted</keyword>
<evidence type="ECO:0000256" key="2">
    <source>
        <dbReference type="ARBA" id="ARBA00010112"/>
    </source>
</evidence>
<reference evidence="6" key="1">
    <citation type="submission" date="2023-06" db="EMBL/GenBank/DDBJ databases">
        <authorList>
            <person name="Delattre M."/>
        </authorList>
    </citation>
    <scope>NUCLEOTIDE SEQUENCE</scope>
    <source>
        <strain evidence="6">AF72</strain>
    </source>
</reference>
<comment type="caution">
    <text evidence="6">The sequence shown here is derived from an EMBL/GenBank/DDBJ whole genome shotgun (WGS) entry which is preliminary data.</text>
</comment>
<organism evidence="6 7">
    <name type="scientific">Mesorhabditis spiculigera</name>
    <dbReference type="NCBI Taxonomy" id="96644"/>
    <lineage>
        <taxon>Eukaryota</taxon>
        <taxon>Metazoa</taxon>
        <taxon>Ecdysozoa</taxon>
        <taxon>Nematoda</taxon>
        <taxon>Chromadorea</taxon>
        <taxon>Rhabditida</taxon>
        <taxon>Rhabditina</taxon>
        <taxon>Rhabditomorpha</taxon>
        <taxon>Rhabditoidea</taxon>
        <taxon>Rhabditidae</taxon>
        <taxon>Mesorhabditinae</taxon>
        <taxon>Mesorhabditis</taxon>
    </lineage>
</organism>
<dbReference type="GO" id="GO:0009986">
    <property type="term" value="C:cell surface"/>
    <property type="evidence" value="ECO:0007669"/>
    <property type="project" value="InterPro"/>
</dbReference>
<sequence length="135" mass="14558">MVTVPLLLSLPFLLAGVAARGRINVTVTGDVLCAKKPAADVQLELWDGNLVSEDDLLASGKSDKQGHFSIFGVNDVKTMGNDVYLLMTHTCGVSDPLSCTRTSNYPIGPAKYGSVYEMQQVALDIYTTGEEERCE</sequence>
<keyword evidence="7" id="KW-1185">Reference proteome</keyword>
<comment type="similarity">
    <text evidence="2">Belongs to the nematode transthyretin-like family.</text>
</comment>
<evidence type="ECO:0000313" key="6">
    <source>
        <dbReference type="EMBL" id="CAJ0574605.1"/>
    </source>
</evidence>
<dbReference type="InterPro" id="IPR038479">
    <property type="entry name" value="Transthyretin-like_sf"/>
</dbReference>
<dbReference type="PANTHER" id="PTHR21700:SF30">
    <property type="entry name" value="TRANSTHYRETIN-LIKE FAMILY PROTEIN"/>
    <property type="match status" value="1"/>
</dbReference>
<keyword evidence="4 5" id="KW-0732">Signal</keyword>
<evidence type="ECO:0000313" key="7">
    <source>
        <dbReference type="Proteomes" id="UP001177023"/>
    </source>
</evidence>
<dbReference type="Pfam" id="PF01060">
    <property type="entry name" value="TTR-52"/>
    <property type="match status" value="1"/>
</dbReference>
<dbReference type="AlphaFoldDB" id="A0AA36G1A3"/>
<evidence type="ECO:0000256" key="3">
    <source>
        <dbReference type="ARBA" id="ARBA00022525"/>
    </source>
</evidence>
<evidence type="ECO:0000256" key="5">
    <source>
        <dbReference type="SAM" id="SignalP"/>
    </source>
</evidence>
<evidence type="ECO:0008006" key="8">
    <source>
        <dbReference type="Google" id="ProtNLM"/>
    </source>
</evidence>
<dbReference type="GO" id="GO:0005576">
    <property type="term" value="C:extracellular region"/>
    <property type="evidence" value="ECO:0007669"/>
    <property type="project" value="UniProtKB-SubCell"/>
</dbReference>
<accession>A0AA36G1A3</accession>
<dbReference type="InterPro" id="IPR001534">
    <property type="entry name" value="Transthyretin-like"/>
</dbReference>
<evidence type="ECO:0000256" key="4">
    <source>
        <dbReference type="ARBA" id="ARBA00022729"/>
    </source>
</evidence>
<dbReference type="PANTHER" id="PTHR21700">
    <property type="entry name" value="TRANSTHYRETIN-LIKE FAMILY PROTEIN-RELATED"/>
    <property type="match status" value="1"/>
</dbReference>
<feature type="signal peptide" evidence="5">
    <location>
        <begin position="1"/>
        <end position="19"/>
    </location>
</feature>